<feature type="transmembrane region" description="Helical" evidence="7">
    <location>
        <begin position="114"/>
        <end position="132"/>
    </location>
</feature>
<feature type="compositionally biased region" description="Basic residues" evidence="6">
    <location>
        <begin position="216"/>
        <end position="234"/>
    </location>
</feature>
<dbReference type="PANTHER" id="PTHR45649:SF26">
    <property type="entry name" value="OS04G0435100 PROTEIN"/>
    <property type="match status" value="1"/>
</dbReference>
<dbReference type="InterPro" id="IPR002293">
    <property type="entry name" value="AA/rel_permease1"/>
</dbReference>
<name>A0A9P6PXX2_9FUNG</name>
<gene>
    <name evidence="8" type="ORF">BG011_005184</name>
</gene>
<feature type="compositionally biased region" description="Low complexity" evidence="6">
    <location>
        <begin position="155"/>
        <end position="165"/>
    </location>
</feature>
<dbReference type="PANTHER" id="PTHR45649">
    <property type="entry name" value="AMINO-ACID PERMEASE BAT1"/>
    <property type="match status" value="1"/>
</dbReference>
<dbReference type="Gene3D" id="1.20.1740.10">
    <property type="entry name" value="Amino acid/polyamine transporter I"/>
    <property type="match status" value="1"/>
</dbReference>
<comment type="caution">
    <text evidence="8">The sequence shown here is derived from an EMBL/GenBank/DDBJ whole genome shotgun (WGS) entry which is preliminary data.</text>
</comment>
<keyword evidence="3 7" id="KW-0812">Transmembrane</keyword>
<feature type="transmembrane region" description="Helical" evidence="7">
    <location>
        <begin position="6"/>
        <end position="28"/>
    </location>
</feature>
<reference evidence="8" key="1">
    <citation type="journal article" date="2020" name="Fungal Divers.">
        <title>Resolving the Mortierellaceae phylogeny through synthesis of multi-gene phylogenetics and phylogenomics.</title>
        <authorList>
            <person name="Vandepol N."/>
            <person name="Liber J."/>
            <person name="Desiro A."/>
            <person name="Na H."/>
            <person name="Kennedy M."/>
            <person name="Barry K."/>
            <person name="Grigoriev I.V."/>
            <person name="Miller A.N."/>
            <person name="O'Donnell K."/>
            <person name="Stajich J.E."/>
            <person name="Bonito G."/>
        </authorList>
    </citation>
    <scope>NUCLEOTIDE SEQUENCE</scope>
    <source>
        <strain evidence="8">KOD948</strain>
    </source>
</reference>
<evidence type="ECO:0000256" key="7">
    <source>
        <dbReference type="SAM" id="Phobius"/>
    </source>
</evidence>
<dbReference type="EMBL" id="JAAAJA010000354">
    <property type="protein sequence ID" value="KAG0255351.1"/>
    <property type="molecule type" value="Genomic_DNA"/>
</dbReference>
<feature type="region of interest" description="Disordered" evidence="6">
    <location>
        <begin position="146"/>
        <end position="309"/>
    </location>
</feature>
<proteinExistence type="predicted"/>
<keyword evidence="5 7" id="KW-0472">Membrane</keyword>
<evidence type="ECO:0000313" key="8">
    <source>
        <dbReference type="EMBL" id="KAG0255351.1"/>
    </source>
</evidence>
<feature type="region of interest" description="Disordered" evidence="6">
    <location>
        <begin position="349"/>
        <end position="369"/>
    </location>
</feature>
<feature type="compositionally biased region" description="Low complexity" evidence="6">
    <location>
        <begin position="201"/>
        <end position="210"/>
    </location>
</feature>
<dbReference type="OrthoDB" id="2417308at2759"/>
<keyword evidence="9" id="KW-1185">Reference proteome</keyword>
<keyword evidence="2" id="KW-0813">Transport</keyword>
<dbReference type="GO" id="GO:0022857">
    <property type="term" value="F:transmembrane transporter activity"/>
    <property type="evidence" value="ECO:0007669"/>
    <property type="project" value="InterPro"/>
</dbReference>
<evidence type="ECO:0000256" key="1">
    <source>
        <dbReference type="ARBA" id="ARBA00004141"/>
    </source>
</evidence>
<feature type="region of interest" description="Disordered" evidence="6">
    <location>
        <begin position="590"/>
        <end position="621"/>
    </location>
</feature>
<feature type="compositionally biased region" description="Low complexity" evidence="6">
    <location>
        <begin position="356"/>
        <end position="368"/>
    </location>
</feature>
<feature type="compositionally biased region" description="Polar residues" evidence="6">
    <location>
        <begin position="284"/>
        <end position="309"/>
    </location>
</feature>
<sequence>MLGKPLGITFVSLVLAAIFFAGITRLAVATRVAYAVSRDGGIPKSVYWNHLHPRRKIPQRISWLVTASCMSGIFPFYWGDKNAFHWIASLGCVATNLSFVLMLPSTFPMTRSNFNYTSAAILSILVISSISWRKAKYSFTGAAKEGSRTVHRSHSSSLRRVSQQRFSDRQRLSPIRHSHVPGSQYSGSAGTPFSTSQSRITSSDTSNSECSESRYIHHLRSSKHRSNQAHRPKRFSSPTDTNLSPSTVPTTTYDSQLQNHGQLPTRSLSPTITSSAKSSRKCYLSSSQTEIPLTSSPETVPRDQWNTRTSSPPLHLLSSWIDPQQHGLEMRSSESLPINAPTVDIPEISIAPPTTPSSNSRTSDTTTSDICVISEPEDEDERYHASRSNLPLIVPPVASPPPLLQVAIATPTAFLTRPPNATESIFRDLRTADSVSQQKLSKHARTFRKEPPAIYPPASTIEMDKGSMTASHKEFDSAQSLEEMDTFVQAVTIANPPTLLDHRSTAHSFPSSLQTLAANDGEDKDENPTQNKIVADTGTQCMDKENQVLDIIDVDESFDEAYNHQYPVVSAYHSSQDLFKIPIATTAQGSSSLYLSSSPEDDDDDDDGDGDGDIVAEKGRDETSISSLVKDTFSDLSGTSLDALKEKERIVAQWVQEQARIYERRMRKQRARAMVFQEIRSAQMDVNPNSTDATATTVFATSIDSTVSKDASSRLRKMDNSAAKEPCRSSNELIPKSMSLKESTGK</sequence>
<feature type="transmembrane region" description="Helical" evidence="7">
    <location>
        <begin position="84"/>
        <end position="102"/>
    </location>
</feature>
<evidence type="ECO:0000256" key="2">
    <source>
        <dbReference type="ARBA" id="ARBA00022448"/>
    </source>
</evidence>
<feature type="transmembrane region" description="Helical" evidence="7">
    <location>
        <begin position="61"/>
        <end position="78"/>
    </location>
</feature>
<evidence type="ECO:0000256" key="3">
    <source>
        <dbReference type="ARBA" id="ARBA00022692"/>
    </source>
</evidence>
<dbReference type="GO" id="GO:0016020">
    <property type="term" value="C:membrane"/>
    <property type="evidence" value="ECO:0007669"/>
    <property type="project" value="UniProtKB-SubCell"/>
</dbReference>
<feature type="region of interest" description="Disordered" evidence="6">
    <location>
        <begin position="709"/>
        <end position="746"/>
    </location>
</feature>
<protein>
    <submittedName>
        <fullName evidence="8">Uncharacterized protein</fullName>
    </submittedName>
</protein>
<comment type="subcellular location">
    <subcellularLocation>
        <location evidence="1">Membrane</location>
        <topology evidence="1">Multi-pass membrane protein</topology>
    </subcellularLocation>
</comment>
<evidence type="ECO:0000256" key="5">
    <source>
        <dbReference type="ARBA" id="ARBA00023136"/>
    </source>
</evidence>
<feature type="compositionally biased region" description="Acidic residues" evidence="6">
    <location>
        <begin position="599"/>
        <end position="614"/>
    </location>
</feature>
<feature type="compositionally biased region" description="Polar residues" evidence="6">
    <location>
        <begin position="181"/>
        <end position="200"/>
    </location>
</feature>
<evidence type="ECO:0000256" key="6">
    <source>
        <dbReference type="SAM" id="MobiDB-lite"/>
    </source>
</evidence>
<dbReference type="Proteomes" id="UP000726737">
    <property type="component" value="Unassembled WGS sequence"/>
</dbReference>
<accession>A0A9P6PXX2</accession>
<evidence type="ECO:0000256" key="4">
    <source>
        <dbReference type="ARBA" id="ARBA00022989"/>
    </source>
</evidence>
<dbReference type="AlphaFoldDB" id="A0A9P6PXX2"/>
<feature type="compositionally biased region" description="Polar residues" evidence="6">
    <location>
        <begin position="236"/>
        <end position="277"/>
    </location>
</feature>
<organism evidence="8 9">
    <name type="scientific">Mortierella polycephala</name>
    <dbReference type="NCBI Taxonomy" id="41804"/>
    <lineage>
        <taxon>Eukaryota</taxon>
        <taxon>Fungi</taxon>
        <taxon>Fungi incertae sedis</taxon>
        <taxon>Mucoromycota</taxon>
        <taxon>Mortierellomycotina</taxon>
        <taxon>Mortierellomycetes</taxon>
        <taxon>Mortierellales</taxon>
        <taxon>Mortierellaceae</taxon>
        <taxon>Mortierella</taxon>
    </lineage>
</organism>
<evidence type="ECO:0000313" key="9">
    <source>
        <dbReference type="Proteomes" id="UP000726737"/>
    </source>
</evidence>
<keyword evidence="4 7" id="KW-1133">Transmembrane helix</keyword>
<dbReference type="Pfam" id="PF13520">
    <property type="entry name" value="AA_permease_2"/>
    <property type="match status" value="1"/>
</dbReference>